<organism evidence="2 3">
    <name type="scientific">alpha proteobacterium IMCC14465</name>
    <dbReference type="NCBI Taxonomy" id="1220535"/>
    <lineage>
        <taxon>Bacteria</taxon>
        <taxon>Pseudomonadati</taxon>
        <taxon>Pseudomonadota</taxon>
        <taxon>Alphaproteobacteria</taxon>
        <taxon>PS1 clade</taxon>
    </lineage>
</organism>
<dbReference type="PANTHER" id="PTHR42899">
    <property type="entry name" value="SPERMATOGENESIS-ASSOCIATED PROTEIN 20"/>
    <property type="match status" value="1"/>
</dbReference>
<dbReference type="Gene3D" id="1.50.10.20">
    <property type="match status" value="1"/>
</dbReference>
<dbReference type="STRING" id="1220535.IMCC14465_08640"/>
<evidence type="ECO:0000313" key="2">
    <source>
        <dbReference type="EMBL" id="EJW21068.1"/>
    </source>
</evidence>
<dbReference type="SUPFAM" id="SSF48208">
    <property type="entry name" value="Six-hairpin glycosidases"/>
    <property type="match status" value="1"/>
</dbReference>
<dbReference type="InterPro" id="IPR036249">
    <property type="entry name" value="Thioredoxin-like_sf"/>
</dbReference>
<evidence type="ECO:0000259" key="1">
    <source>
        <dbReference type="Pfam" id="PF03190"/>
    </source>
</evidence>
<dbReference type="eggNOG" id="COG1331">
    <property type="taxonomic scope" value="Bacteria"/>
</dbReference>
<dbReference type="PATRIC" id="fig|1220535.3.peg.861"/>
<dbReference type="InterPro" id="IPR008928">
    <property type="entry name" value="6-hairpin_glycosidase_sf"/>
</dbReference>
<protein>
    <recommendedName>
        <fullName evidence="1">Spermatogenesis-associated protein 20-like TRX domain-containing protein</fullName>
    </recommendedName>
</protein>
<dbReference type="InterPro" id="IPR004879">
    <property type="entry name" value="Ssp411-like_TRX"/>
</dbReference>
<dbReference type="Pfam" id="PF03190">
    <property type="entry name" value="Thioredox_DsbH"/>
    <property type="match status" value="1"/>
</dbReference>
<evidence type="ECO:0000313" key="3">
    <source>
        <dbReference type="Proteomes" id="UP000004836"/>
    </source>
</evidence>
<dbReference type="Proteomes" id="UP000004836">
    <property type="component" value="Unassembled WGS sequence"/>
</dbReference>
<dbReference type="Gene3D" id="3.40.30.10">
    <property type="entry name" value="Glutaredoxin"/>
    <property type="match status" value="1"/>
</dbReference>
<dbReference type="CDD" id="cd02955">
    <property type="entry name" value="SSP411"/>
    <property type="match status" value="1"/>
</dbReference>
<sequence>MVQDTTNSHIVLENRLSHEASPYLQQHKDNPVHWQPWDAKALASAQEQNKPILLSIGYSACHWCHVMAHESFENEDIASVMNDLFVNIKVDREERPDIDDIYMSALHMMGEQGGWPLTMFLLPDGRPFWGGTYFPPIAKFGRPGFPDICREIARICTEETDKVQENADKLTQALQNKNNAAFKAANQKTALEQLSPNLPLGLPEDLASEASENLARQIDLTYGGMQGAPKFPQPLIYELLWQDWLRNGRDVSREAVLITLSGLCHGGIFDHIRGGFSRYSVDEEWLVPHFEKMIYDNGLILDLMGNVWKSTRDPMLTDRISKTVDWLLDDMLTNATNNSTDGAAALSKDDTPKPPAAFAASLDADSEGEEGKYYVWTVAELTSLLGENFPDFARTYRVTDAGNFPEGGGAGDNVNILNRLPPSLHNEGFDEEARHAQSLNILAQAQALRTRPERDDKILADWNGLVIAALARLSPVFQNKKWLETAERAYRDVMQTMSYEEGGCLKLAHAARGESKLNISMAEDYSNMADAALALFSATGTASYLASAEALTKTLEQFYTDDVGGFYMTSSQAETLITRPHTSYDGATPNANGTMIGVYRRLAVFTGKQDYRDSLEALIKTHAIAAIKHYPQMPRYLTETENTRHQASCVIVGDPSDNDFKLLLETAHAHPCPGLIVHPVGLGQDLPTHIPIHETPANPTKNATDDKMPFAFDQPTAYVCTHNTCLPPANSVDELTTHLDSFLHKAVLETA</sequence>
<feature type="domain" description="Spermatogenesis-associated protein 20-like TRX" evidence="1">
    <location>
        <begin position="13"/>
        <end position="175"/>
    </location>
</feature>
<dbReference type="SUPFAM" id="SSF52833">
    <property type="entry name" value="Thioredoxin-like"/>
    <property type="match status" value="1"/>
</dbReference>
<dbReference type="PIRSF" id="PIRSF006402">
    <property type="entry name" value="UCP006402_thioredoxin"/>
    <property type="match status" value="1"/>
</dbReference>
<dbReference type="InterPro" id="IPR024705">
    <property type="entry name" value="Ssp411"/>
</dbReference>
<keyword evidence="3" id="KW-1185">Reference proteome</keyword>
<comment type="caution">
    <text evidence="2">The sequence shown here is derived from an EMBL/GenBank/DDBJ whole genome shotgun (WGS) entry which is preliminary data.</text>
</comment>
<dbReference type="GO" id="GO:0005975">
    <property type="term" value="P:carbohydrate metabolic process"/>
    <property type="evidence" value="ECO:0007669"/>
    <property type="project" value="InterPro"/>
</dbReference>
<name>J9DG43_9PROT</name>
<reference evidence="2 3" key="1">
    <citation type="journal article" date="2012" name="J. Bacteriol.">
        <title>Genome Sequence of Strain IMCC14465, Isolated from the East Sea, Belonging to the PS1 Clade of Alphaproteobacteria.</title>
        <authorList>
            <person name="Yang S.J."/>
            <person name="Kang I."/>
            <person name="Cho J.C."/>
        </authorList>
    </citation>
    <scope>NUCLEOTIDE SEQUENCE [LARGE SCALE GENOMIC DNA]</scope>
    <source>
        <strain evidence="2 3">IMCC14465</strain>
    </source>
</reference>
<accession>J9DG43</accession>
<proteinExistence type="predicted"/>
<dbReference type="AlphaFoldDB" id="J9DG43"/>
<gene>
    <name evidence="2" type="ORF">IMCC14465_08640</name>
</gene>
<dbReference type="EMBL" id="ALYF01000003">
    <property type="protein sequence ID" value="EJW21068.1"/>
    <property type="molecule type" value="Genomic_DNA"/>
</dbReference>
<dbReference type="PANTHER" id="PTHR42899:SF1">
    <property type="entry name" value="SPERMATOGENESIS-ASSOCIATED PROTEIN 20"/>
    <property type="match status" value="1"/>
</dbReference>